<dbReference type="GO" id="GO:0008360">
    <property type="term" value="P:regulation of cell shape"/>
    <property type="evidence" value="ECO:0007669"/>
    <property type="project" value="TreeGrafter"/>
</dbReference>
<feature type="compositionally biased region" description="Polar residues" evidence="2">
    <location>
        <begin position="241"/>
        <end position="266"/>
    </location>
</feature>
<dbReference type="GO" id="GO:0030866">
    <property type="term" value="P:cortical actin cytoskeleton organization"/>
    <property type="evidence" value="ECO:0007669"/>
    <property type="project" value="TreeGrafter"/>
</dbReference>
<feature type="compositionally biased region" description="Polar residues" evidence="2">
    <location>
        <begin position="1"/>
        <end position="16"/>
    </location>
</feature>
<dbReference type="InterPro" id="IPR016024">
    <property type="entry name" value="ARM-type_fold"/>
</dbReference>
<dbReference type="Proteomes" id="UP000093000">
    <property type="component" value="Unassembled WGS sequence"/>
</dbReference>
<dbReference type="GO" id="GO:0005829">
    <property type="term" value="C:cytosol"/>
    <property type="evidence" value="ECO:0007669"/>
    <property type="project" value="TreeGrafter"/>
</dbReference>
<feature type="non-terminal residue" evidence="4">
    <location>
        <position position="1221"/>
    </location>
</feature>
<evidence type="ECO:0000259" key="3">
    <source>
        <dbReference type="PROSITE" id="PS51232"/>
    </source>
</evidence>
<dbReference type="GO" id="GO:0031267">
    <property type="term" value="F:small GTPase binding"/>
    <property type="evidence" value="ECO:0007669"/>
    <property type="project" value="InterPro"/>
</dbReference>
<dbReference type="InterPro" id="IPR014768">
    <property type="entry name" value="GBD/FH3_dom"/>
</dbReference>
<dbReference type="SUPFAM" id="SSF101447">
    <property type="entry name" value="Formin homology 2 domain (FH2 domain)"/>
    <property type="match status" value="1"/>
</dbReference>
<keyword evidence="1" id="KW-0175">Coiled coil</keyword>
<protein>
    <recommendedName>
        <fullName evidence="3">GBD/FH3 domain-containing protein</fullName>
    </recommendedName>
</protein>
<feature type="region of interest" description="Disordered" evidence="2">
    <location>
        <begin position="1013"/>
        <end position="1063"/>
    </location>
</feature>
<feature type="domain" description="GBD/FH3" evidence="3">
    <location>
        <begin position="399"/>
        <end position="866"/>
    </location>
</feature>
<dbReference type="PANTHER" id="PTHR45857">
    <property type="entry name" value="FORMIN-LIKE PROTEIN"/>
    <property type="match status" value="1"/>
</dbReference>
<feature type="compositionally biased region" description="Polar residues" evidence="2">
    <location>
        <begin position="81"/>
        <end position="93"/>
    </location>
</feature>
<dbReference type="EMBL" id="LUGH01000365">
    <property type="protein sequence ID" value="OBZ85737.1"/>
    <property type="molecule type" value="Genomic_DNA"/>
</dbReference>
<dbReference type="SUPFAM" id="SSF48371">
    <property type="entry name" value="ARM repeat"/>
    <property type="match status" value="2"/>
</dbReference>
<evidence type="ECO:0000256" key="2">
    <source>
        <dbReference type="SAM" id="MobiDB-lite"/>
    </source>
</evidence>
<proteinExistence type="predicted"/>
<gene>
    <name evidence="4" type="ORF">A0J61_06211</name>
</gene>
<dbReference type="InterPro" id="IPR011989">
    <property type="entry name" value="ARM-like"/>
</dbReference>
<dbReference type="PROSITE" id="PS51232">
    <property type="entry name" value="GBD_FH3"/>
    <property type="match status" value="1"/>
</dbReference>
<feature type="region of interest" description="Disordered" evidence="2">
    <location>
        <begin position="1"/>
        <end position="144"/>
    </location>
</feature>
<dbReference type="InParanoid" id="A0A1C7N9G4"/>
<feature type="compositionally biased region" description="Low complexity" evidence="2">
    <location>
        <begin position="213"/>
        <end position="223"/>
    </location>
</feature>
<evidence type="ECO:0000313" key="4">
    <source>
        <dbReference type="EMBL" id="OBZ85737.1"/>
    </source>
</evidence>
<name>A0A1C7N9G4_9FUNG</name>
<sequence>MNTKQPLSTKNGSFDQPDNPPEVKLVRKSLSSPGSGIPTLVTKSELVTSSSSSSSHNDKKELQASIHSKNKKSNMNQSSNDRQLPRQSSTSSRFGKKNLLPTWLGGHTTIENNSQHSFASSSQASPELTNITIPPVNSSTSNLLSMSPTDDLLTEMSSTELDDAFEVLLDELNMRDIQREKLRQMPLERKLYLLQQSQQVKKSKNPTQQSRKSMMSTSTSNSSLLQPKILRPKQMKRSETSSRSLFSNTSNQSQKAQHRPSFQSSLRSKSLTSFLITNDHANMLTDPGPLLHGPDSQASSDKDEDNPHMQSSRTQIKASNPNDTKTPIPNKRAALYKFSRKTVENNRTKVGSMVLEFDALAHKSEDNSPDDSDAWLLLDNKTLSRQYLKYNTANRGVVAARPSVSSVFSSASVSPNKHLQSIKDPSQSNLSADKLALETTSREDELKRRDHSSPFYFVERLRSRNITIDALTKHLVSLQIVLLSGTVSWINEFLSRRHGGLIAIENVLEKLINKKFRKKEGSKLTELEELCLLECTKCLKALINTKPGLQQVLMRPVVLHQSLVILIACFMTTHQSLSSSVDESQLTIATNDTNISAQSLASTENMLLNESSSKKGLSKLESLKNEPLLESRTMTTTSYKISILIFEMFASLCITSPVTYNVIINVLSEVKGEQYRFERLIRCLQDLGIDKRACGNDFAQSMHMSEEQERQEKYEYAIAALNFFNSMIQAPNTAEERNSLRIELERRGYEDFTNSLYHIKESLPSRLEKQIANYIANKQMDLKKIECIESNKRQSILQLQPDDFAASALKTFHSEPDIYYLVVDSISELVKIGSDQIPLNKPFVQDIWRVIHLFIKSLASVKGNNDFHQALQQFIKSIQPIVGKISIENSENEIKEYSSSYTVPSSNNNLEDVEGLRNTVEELKEDLLKSQDSASKIRREKNELLIKMSKSLADIKDKDIHIINLEAEKRELLLKLHQFHRHTPSATTISRSISSNQLLSCTASQHVSKNVSFTLDSSSPSLSSPPSPPPPPPPPPLPPMMHVSGDVLRPSESGHPNSTNKKSRYLHPLALNLSFPSLKLLHEKTLPSVNTHDGYPIDSLNQLSSIPHIATKQFFWSKLPIDKIENTVWNEMLKLPISSPYLDNSSSISSSSSSSSSFYDAFDNDKEAEKHECQMIKLDTAELECLFKKSSKSITTSNTKPSILDNIRKQSAVILLDFNRA</sequence>
<organism evidence="4 5">
    <name type="scientific">Choanephora cucurbitarum</name>
    <dbReference type="NCBI Taxonomy" id="101091"/>
    <lineage>
        <taxon>Eukaryota</taxon>
        <taxon>Fungi</taxon>
        <taxon>Fungi incertae sedis</taxon>
        <taxon>Mucoromycota</taxon>
        <taxon>Mucoromycotina</taxon>
        <taxon>Mucoromycetes</taxon>
        <taxon>Mucorales</taxon>
        <taxon>Mucorineae</taxon>
        <taxon>Choanephoraceae</taxon>
        <taxon>Choanephoroideae</taxon>
        <taxon>Choanephora</taxon>
    </lineage>
</organism>
<dbReference type="PANTHER" id="PTHR45857:SF4">
    <property type="entry name" value="FORMIN-LIKE PROTEIN"/>
    <property type="match status" value="1"/>
</dbReference>
<reference evidence="4 5" key="1">
    <citation type="submission" date="2016-03" db="EMBL/GenBank/DDBJ databases">
        <title>Choanephora cucurbitarum.</title>
        <authorList>
            <person name="Min B."/>
            <person name="Park H."/>
            <person name="Park J.-H."/>
            <person name="Shin H.-D."/>
            <person name="Choi I.-G."/>
        </authorList>
    </citation>
    <scope>NUCLEOTIDE SEQUENCE [LARGE SCALE GENOMIC DNA]</scope>
    <source>
        <strain evidence="4 5">KUS-F28377</strain>
    </source>
</reference>
<feature type="region of interest" description="Disordered" evidence="2">
    <location>
        <begin position="196"/>
        <end position="266"/>
    </location>
</feature>
<comment type="caution">
    <text evidence="4">The sequence shown here is derived from an EMBL/GenBank/DDBJ whole genome shotgun (WGS) entry which is preliminary data.</text>
</comment>
<feature type="unsure residue" description="D or N" evidence="4">
    <location>
        <position position="279"/>
    </location>
</feature>
<feature type="compositionally biased region" description="Pro residues" evidence="2">
    <location>
        <begin position="1023"/>
        <end position="1039"/>
    </location>
</feature>
<dbReference type="Gene3D" id="1.25.10.10">
    <property type="entry name" value="Leucine-rich Repeat Variant"/>
    <property type="match status" value="1"/>
</dbReference>
<keyword evidence="5" id="KW-1185">Reference proteome</keyword>
<dbReference type="InterPro" id="IPR043592">
    <property type="entry name" value="FMNL_animal"/>
</dbReference>
<feature type="compositionally biased region" description="Polar residues" evidence="2">
    <location>
        <begin position="308"/>
        <end position="327"/>
    </location>
</feature>
<feature type="coiled-coil region" evidence="1">
    <location>
        <begin position="906"/>
        <end position="940"/>
    </location>
</feature>
<feature type="compositionally biased region" description="Low complexity" evidence="2">
    <location>
        <begin position="114"/>
        <end position="125"/>
    </location>
</feature>
<dbReference type="SMART" id="SM01140">
    <property type="entry name" value="Drf_GBD"/>
    <property type="match status" value="1"/>
</dbReference>
<feature type="region of interest" description="Disordered" evidence="2">
    <location>
        <begin position="283"/>
        <end position="330"/>
    </location>
</feature>
<dbReference type="GO" id="GO:0016477">
    <property type="term" value="P:cell migration"/>
    <property type="evidence" value="ECO:0007669"/>
    <property type="project" value="TreeGrafter"/>
</dbReference>
<dbReference type="STRING" id="101091.A0A1C7N9G4"/>
<accession>A0A1C7N9G4</accession>
<dbReference type="AlphaFoldDB" id="A0A1C7N9G4"/>
<dbReference type="Pfam" id="PF06371">
    <property type="entry name" value="Drf_GBD"/>
    <property type="match status" value="1"/>
</dbReference>
<evidence type="ECO:0000256" key="1">
    <source>
        <dbReference type="SAM" id="Coils"/>
    </source>
</evidence>
<evidence type="ECO:0000313" key="5">
    <source>
        <dbReference type="Proteomes" id="UP000093000"/>
    </source>
</evidence>
<dbReference type="GO" id="GO:0051015">
    <property type="term" value="F:actin filament binding"/>
    <property type="evidence" value="ECO:0007669"/>
    <property type="project" value="TreeGrafter"/>
</dbReference>
<dbReference type="OrthoDB" id="1668162at2759"/>
<dbReference type="InterPro" id="IPR010473">
    <property type="entry name" value="GTPase-bd"/>
</dbReference>
<feature type="compositionally biased region" description="Polar residues" evidence="2">
    <location>
        <begin position="126"/>
        <end position="144"/>
    </location>
</feature>